<keyword evidence="2" id="KW-1185">Reference proteome</keyword>
<dbReference type="Proteomes" id="UP000316639">
    <property type="component" value="Unassembled WGS sequence"/>
</dbReference>
<dbReference type="RefSeq" id="WP_146353778.1">
    <property type="nucleotide sequence ID" value="NZ_VOBR01000013.1"/>
</dbReference>
<name>A0A563EQW6_9PSEU</name>
<dbReference type="EMBL" id="VOBR01000013">
    <property type="protein sequence ID" value="TWP50155.1"/>
    <property type="molecule type" value="Genomic_DNA"/>
</dbReference>
<gene>
    <name evidence="1" type="ORF">FKR81_20775</name>
</gene>
<sequence length="135" mass="14959">MFTAAPDRIHRADVAVVEQTAPDELAGIQALWPAFERAVGLRGRKMYARIDERAHTYTACTPVKPGDESLRLALGTLPGGWYLRGRLAGEPSALYTLIGAGMDALRANAPVDEFRPLVEFYRRHDQIELWVPVTA</sequence>
<accession>A0A563EQW6</accession>
<proteinExistence type="predicted"/>
<evidence type="ECO:0000313" key="2">
    <source>
        <dbReference type="Proteomes" id="UP000316639"/>
    </source>
</evidence>
<reference evidence="1 2" key="1">
    <citation type="submission" date="2019-07" db="EMBL/GenBank/DDBJ databases">
        <title>Lentzea xizangensis sp. nov., isolated from Qinghai-Tibetan Plateau Soils.</title>
        <authorList>
            <person name="Huang J."/>
        </authorList>
    </citation>
    <scope>NUCLEOTIDE SEQUENCE [LARGE SCALE GENOMIC DNA]</scope>
    <source>
        <strain evidence="1 2">FXJ1.1311</strain>
    </source>
</reference>
<organism evidence="1 2">
    <name type="scientific">Lentzea tibetensis</name>
    <dbReference type="NCBI Taxonomy" id="2591470"/>
    <lineage>
        <taxon>Bacteria</taxon>
        <taxon>Bacillati</taxon>
        <taxon>Actinomycetota</taxon>
        <taxon>Actinomycetes</taxon>
        <taxon>Pseudonocardiales</taxon>
        <taxon>Pseudonocardiaceae</taxon>
        <taxon>Lentzea</taxon>
    </lineage>
</organism>
<protein>
    <submittedName>
        <fullName evidence="1">AraC family transcriptional regulator</fullName>
    </submittedName>
</protein>
<comment type="caution">
    <text evidence="1">The sequence shown here is derived from an EMBL/GenBank/DDBJ whole genome shotgun (WGS) entry which is preliminary data.</text>
</comment>
<dbReference type="OrthoDB" id="3685824at2"/>
<dbReference type="AlphaFoldDB" id="A0A563EQW6"/>
<evidence type="ECO:0000313" key="1">
    <source>
        <dbReference type="EMBL" id="TWP50155.1"/>
    </source>
</evidence>